<feature type="domain" description="PAS" evidence="1">
    <location>
        <begin position="31"/>
        <end position="100"/>
    </location>
</feature>
<dbReference type="Pfam" id="PF00563">
    <property type="entry name" value="EAL"/>
    <property type="match status" value="1"/>
</dbReference>
<dbReference type="InterPro" id="IPR001610">
    <property type="entry name" value="PAC"/>
</dbReference>
<dbReference type="CDD" id="cd01948">
    <property type="entry name" value="EAL"/>
    <property type="match status" value="1"/>
</dbReference>
<dbReference type="InterPro" id="IPR043128">
    <property type="entry name" value="Rev_trsase/Diguanyl_cyclase"/>
</dbReference>
<dbReference type="Pfam" id="PF07238">
    <property type="entry name" value="PilZ"/>
    <property type="match status" value="1"/>
</dbReference>
<dbReference type="PANTHER" id="PTHR44757:SF2">
    <property type="entry name" value="BIOFILM ARCHITECTURE MAINTENANCE PROTEIN MBAA"/>
    <property type="match status" value="1"/>
</dbReference>
<dbReference type="CDD" id="cd01949">
    <property type="entry name" value="GGDEF"/>
    <property type="match status" value="1"/>
</dbReference>
<dbReference type="InterPro" id="IPR013655">
    <property type="entry name" value="PAS_fold_3"/>
</dbReference>
<dbReference type="InterPro" id="IPR000160">
    <property type="entry name" value="GGDEF_dom"/>
</dbReference>
<dbReference type="GO" id="GO:0035438">
    <property type="term" value="F:cyclic-di-GMP binding"/>
    <property type="evidence" value="ECO:0007669"/>
    <property type="project" value="InterPro"/>
</dbReference>
<dbReference type="Gene3D" id="2.10.70.100">
    <property type="match status" value="1"/>
</dbReference>
<dbReference type="Pfam" id="PF08447">
    <property type="entry name" value="PAS_3"/>
    <property type="match status" value="2"/>
</dbReference>
<dbReference type="InterPro" id="IPR035965">
    <property type="entry name" value="PAS-like_dom_sf"/>
</dbReference>
<dbReference type="EMBL" id="JAGTPX010000007">
    <property type="protein sequence ID" value="MBR8669721.1"/>
    <property type="molecule type" value="Genomic_DNA"/>
</dbReference>
<feature type="domain" description="GGDEF" evidence="4">
    <location>
        <begin position="442"/>
        <end position="572"/>
    </location>
</feature>
<dbReference type="PROSITE" id="PS50112">
    <property type="entry name" value="PAS"/>
    <property type="match status" value="3"/>
</dbReference>
<dbReference type="CDD" id="cd00130">
    <property type="entry name" value="PAS"/>
    <property type="match status" value="3"/>
</dbReference>
<feature type="domain" description="PAS" evidence="1">
    <location>
        <begin position="283"/>
        <end position="355"/>
    </location>
</feature>
<organism evidence="5">
    <name type="scientific">Niallia circulans</name>
    <name type="common">Bacillus circulans</name>
    <dbReference type="NCBI Taxonomy" id="1397"/>
    <lineage>
        <taxon>Bacteria</taxon>
        <taxon>Bacillati</taxon>
        <taxon>Bacillota</taxon>
        <taxon>Bacilli</taxon>
        <taxon>Bacillales</taxon>
        <taxon>Bacillaceae</taxon>
        <taxon>Niallia</taxon>
    </lineage>
</organism>
<dbReference type="SMART" id="SM00091">
    <property type="entry name" value="PAS"/>
    <property type="match status" value="3"/>
</dbReference>
<proteinExistence type="predicted"/>
<feature type="domain" description="PAC" evidence="2">
    <location>
        <begin position="102"/>
        <end position="154"/>
    </location>
</feature>
<dbReference type="InterPro" id="IPR009875">
    <property type="entry name" value="PilZ_domain"/>
</dbReference>
<dbReference type="Gene3D" id="2.40.10.220">
    <property type="entry name" value="predicted glycosyltransferase like domains"/>
    <property type="match status" value="1"/>
</dbReference>
<sequence length="984" mass="114192">MSGFKDFMQKFKKDEKNHPDFTNYDHASALNADTFRALYDNHPDAVFMLDVNGNVLDYNNSVKRIFGYNDKELSESFLPFFEKKDLEKRKYNFDGALKGTAQNYQAVVFQKNGEPIDVDITYIPMIDKDREVIAIYGMAKDVTLYKNSKLELIKIKDNLELSQQVANFGSWEYDILNDEWYWSKQQYKIYGLKPDEMVLTLGKILQFIHPEDREKVEQTYRNAIKIRQDFKQEYRIQRKDGSIRYVVEQAKLIIDQKVDTIRFIGTIKDVSLRKIAENRLKESEQRYKNIFDNLEVGIWSIDVKKDKRILSSPGMERVLGYPLEEINGLEFYMSIIHPEDLHLFRQHHQDLINKGTALKLNYRIFQKNGTMRWIQDQAIPIFNENGDLIRLDGIFTDITEYREAEETIKHLAYYDYLTNIPNRRMFDKKLYSLIKESTRNNKTFSLLNMDLDAFKNINSSLGNGIGNQLLQGFVKRIQSILKEPAFFARTGSDEFSIITPSSDCPVELAKDIISGLEQPFFIDRYELYITASIGISSFPMNGKTSEELQKNANAALSRAKENGKNNVQIYSSSLNIESFKLFTMERDLRKAIKNKEFFVYFQPKVHAMTNKIIGAEALIRWKHPEWGMVSPKDFISIAEENGFIIEIGEWVLKQVSEYLKEWEHGGFPLVPISVNISPKSFLQKDWTTSVLTIIKETKVNPSLLEFEITETTLLHHNETVQNSVEFLKQVGIKVSLDDFGTGYSSLTHLERYPIDTIKIDKSFIGKELNERSEMIIKSTIFLAKGLNMTVVAEGVETMEQLDFLQRHNCDVIQGYLFSKPVSEPEFKGLLKQKVLYPANPDQLANIKNRRKYNRLHLRYPLSAQMTLISINGRKVDLGKTEVLVKDIGFGGIKIVSTLELPVRSDFILQFEAMIMNQQVTLNGVIVWKQEDNDVYQYGINFDVKPEEKEDLIQLLNRFSSQLQKTPLVDGCHFIQENEITYLKK</sequence>
<dbReference type="SMART" id="SM00267">
    <property type="entry name" value="GGDEF"/>
    <property type="match status" value="1"/>
</dbReference>
<dbReference type="Gene3D" id="3.30.70.270">
    <property type="match status" value="1"/>
</dbReference>
<dbReference type="InterPro" id="IPR000014">
    <property type="entry name" value="PAS"/>
</dbReference>
<evidence type="ECO:0000259" key="2">
    <source>
        <dbReference type="PROSITE" id="PS50113"/>
    </source>
</evidence>
<feature type="domain" description="EAL" evidence="3">
    <location>
        <begin position="581"/>
        <end position="834"/>
    </location>
</feature>
<dbReference type="SMART" id="SM00052">
    <property type="entry name" value="EAL"/>
    <property type="match status" value="1"/>
</dbReference>
<comment type="caution">
    <text evidence="5">The sequence shown here is derived from an EMBL/GenBank/DDBJ whole genome shotgun (WGS) entry which is preliminary data.</text>
</comment>
<evidence type="ECO:0000313" key="5">
    <source>
        <dbReference type="EMBL" id="MBR8669721.1"/>
    </source>
</evidence>
<dbReference type="SUPFAM" id="SSF55073">
    <property type="entry name" value="Nucleotide cyclase"/>
    <property type="match status" value="1"/>
</dbReference>
<dbReference type="PROSITE" id="PS50887">
    <property type="entry name" value="GGDEF"/>
    <property type="match status" value="1"/>
</dbReference>
<name>A0A941JFY0_NIACI</name>
<dbReference type="RefSeq" id="WP_212118540.1">
    <property type="nucleotide sequence ID" value="NZ_JAGTPX020000008.1"/>
</dbReference>
<protein>
    <submittedName>
        <fullName evidence="5">EAL domain-containing protein</fullName>
    </submittedName>
</protein>
<dbReference type="PROSITE" id="PS50113">
    <property type="entry name" value="PAC"/>
    <property type="match status" value="3"/>
</dbReference>
<evidence type="ECO:0000259" key="1">
    <source>
        <dbReference type="PROSITE" id="PS50112"/>
    </source>
</evidence>
<dbReference type="SUPFAM" id="SSF55785">
    <property type="entry name" value="PYP-like sensor domain (PAS domain)"/>
    <property type="match status" value="3"/>
</dbReference>
<dbReference type="Pfam" id="PF00990">
    <property type="entry name" value="GGDEF"/>
    <property type="match status" value="1"/>
</dbReference>
<accession>A0A941JFY0</accession>
<dbReference type="Gene3D" id="3.20.20.450">
    <property type="entry name" value="EAL domain"/>
    <property type="match status" value="1"/>
</dbReference>
<reference evidence="5" key="1">
    <citation type="submission" date="2021-04" db="EMBL/GenBank/DDBJ databases">
        <title>Genomic analysis of electroactive and textile dye degrading Bacillus circulans strain: DC10 isolated from constructed wetland-microbial fuel cells treating textile dye wastewaters.</title>
        <authorList>
            <person name="Patel D.U."/>
            <person name="Desai C.R."/>
        </authorList>
    </citation>
    <scope>NUCLEOTIDE SEQUENCE</scope>
    <source>
        <strain evidence="5">DC10</strain>
    </source>
</reference>
<dbReference type="PANTHER" id="PTHR44757">
    <property type="entry name" value="DIGUANYLATE CYCLASE DGCP"/>
    <property type="match status" value="1"/>
</dbReference>
<dbReference type="SUPFAM" id="SSF141868">
    <property type="entry name" value="EAL domain-like"/>
    <property type="match status" value="1"/>
</dbReference>
<dbReference type="InterPro" id="IPR029787">
    <property type="entry name" value="Nucleotide_cyclase"/>
</dbReference>
<evidence type="ECO:0000259" key="4">
    <source>
        <dbReference type="PROSITE" id="PS50887"/>
    </source>
</evidence>
<dbReference type="NCBIfam" id="TIGR00229">
    <property type="entry name" value="sensory_box"/>
    <property type="match status" value="3"/>
</dbReference>
<feature type="domain" description="PAC" evidence="2">
    <location>
        <begin position="358"/>
        <end position="410"/>
    </location>
</feature>
<dbReference type="InterPro" id="IPR035919">
    <property type="entry name" value="EAL_sf"/>
</dbReference>
<dbReference type="Pfam" id="PF13426">
    <property type="entry name" value="PAS_9"/>
    <property type="match status" value="1"/>
</dbReference>
<evidence type="ECO:0000259" key="3">
    <source>
        <dbReference type="PROSITE" id="PS50883"/>
    </source>
</evidence>
<dbReference type="InterPro" id="IPR000700">
    <property type="entry name" value="PAS-assoc_C"/>
</dbReference>
<gene>
    <name evidence="5" type="ORF">KD144_09215</name>
</gene>
<dbReference type="NCBIfam" id="TIGR00254">
    <property type="entry name" value="GGDEF"/>
    <property type="match status" value="1"/>
</dbReference>
<dbReference type="Gene3D" id="3.30.450.20">
    <property type="entry name" value="PAS domain"/>
    <property type="match status" value="3"/>
</dbReference>
<dbReference type="AlphaFoldDB" id="A0A941JFY0"/>
<dbReference type="InterPro" id="IPR001633">
    <property type="entry name" value="EAL_dom"/>
</dbReference>
<dbReference type="InterPro" id="IPR052155">
    <property type="entry name" value="Biofilm_reg_signaling"/>
</dbReference>
<feature type="domain" description="PAS" evidence="1">
    <location>
        <begin position="181"/>
        <end position="227"/>
    </location>
</feature>
<feature type="domain" description="PAC" evidence="2">
    <location>
        <begin position="230"/>
        <end position="282"/>
    </location>
</feature>
<dbReference type="PROSITE" id="PS50883">
    <property type="entry name" value="EAL"/>
    <property type="match status" value="1"/>
</dbReference>
<dbReference type="SMART" id="SM00086">
    <property type="entry name" value="PAC"/>
    <property type="match status" value="3"/>
</dbReference>